<keyword evidence="2" id="KW-1185">Reference proteome</keyword>
<evidence type="ECO:0000313" key="1">
    <source>
        <dbReference type="EMBL" id="NWW81692.1"/>
    </source>
</evidence>
<protein>
    <submittedName>
        <fullName evidence="1">IPIL1 protein</fullName>
    </submittedName>
</protein>
<dbReference type="OrthoDB" id="9390510at2759"/>
<accession>A0A7K6R6K0</accession>
<comment type="caution">
    <text evidence="1">The sequence shown here is derived from an EMBL/GenBank/DDBJ whole genome shotgun (WGS) entry which is preliminary data.</text>
</comment>
<evidence type="ECO:0000313" key="2">
    <source>
        <dbReference type="Proteomes" id="UP000580879"/>
    </source>
</evidence>
<feature type="non-terminal residue" evidence="1">
    <location>
        <position position="147"/>
    </location>
</feature>
<organism evidence="1 2">
    <name type="scientific">Climacteris rufus</name>
    <name type="common">rufous treecreeper</name>
    <dbReference type="NCBI Taxonomy" id="47695"/>
    <lineage>
        <taxon>Eukaryota</taxon>
        <taxon>Metazoa</taxon>
        <taxon>Chordata</taxon>
        <taxon>Craniata</taxon>
        <taxon>Vertebrata</taxon>
        <taxon>Euteleostomi</taxon>
        <taxon>Archelosauria</taxon>
        <taxon>Archosauria</taxon>
        <taxon>Dinosauria</taxon>
        <taxon>Saurischia</taxon>
        <taxon>Theropoda</taxon>
        <taxon>Coelurosauria</taxon>
        <taxon>Aves</taxon>
        <taxon>Neognathae</taxon>
        <taxon>Neoaves</taxon>
        <taxon>Telluraves</taxon>
        <taxon>Australaves</taxon>
        <taxon>Passeriformes</taxon>
        <taxon>Climacteridae</taxon>
        <taxon>Climacteris</taxon>
    </lineage>
</organism>
<proteinExistence type="predicted"/>
<name>A0A7K6R6K0_9PASS</name>
<dbReference type="AlphaFoldDB" id="A0A7K6R6K0"/>
<sequence>SWSIFEDRVLYQLVVFLQPPPRHSFRLELYGGERLPERCSSVRVVLECTCSRIMGDTFCFLHPSKNNQTAQHSPLLQTLCTGCYLDVEEIACWVQNLVQTAWEHLPQWQHWQLTVVPSSHSCRMLLPSPSKMQLCALLVFAVEQGSP</sequence>
<gene>
    <name evidence="1" type="primary">Itpripl1_3</name>
    <name evidence="1" type="ORF">CLIRUF_R15822</name>
</gene>
<feature type="non-terminal residue" evidence="1">
    <location>
        <position position="1"/>
    </location>
</feature>
<reference evidence="1 2" key="1">
    <citation type="submission" date="2019-09" db="EMBL/GenBank/DDBJ databases">
        <title>Bird 10,000 Genomes (B10K) Project - Family phase.</title>
        <authorList>
            <person name="Zhang G."/>
        </authorList>
    </citation>
    <scope>NUCLEOTIDE SEQUENCE [LARGE SCALE GENOMIC DNA]</scope>
    <source>
        <strain evidence="1">B10K-DU-029-53</strain>
    </source>
</reference>
<dbReference type="Proteomes" id="UP000580879">
    <property type="component" value="Unassembled WGS sequence"/>
</dbReference>
<dbReference type="EMBL" id="VZRZ01007731">
    <property type="protein sequence ID" value="NWW81692.1"/>
    <property type="molecule type" value="Genomic_DNA"/>
</dbReference>